<dbReference type="EMBL" id="QWLB01000008">
    <property type="protein sequence ID" value="RIH93213.1"/>
    <property type="molecule type" value="Genomic_DNA"/>
</dbReference>
<gene>
    <name evidence="4" type="primary">coaW</name>
    <name evidence="4" type="ORF">Mgrana_00840</name>
</gene>
<dbReference type="GO" id="GO:0015937">
    <property type="term" value="P:coenzyme A biosynthetic process"/>
    <property type="evidence" value="ECO:0007669"/>
    <property type="project" value="UniProtKB-KW"/>
</dbReference>
<keyword evidence="2" id="KW-0067">ATP-binding</keyword>
<keyword evidence="4" id="KW-0808">Transferase</keyword>
<dbReference type="Proteomes" id="UP000266178">
    <property type="component" value="Unassembled WGS sequence"/>
</dbReference>
<dbReference type="SUPFAM" id="SSF53067">
    <property type="entry name" value="Actin-like ATPase domain"/>
    <property type="match status" value="1"/>
</dbReference>
<organism evidence="4 5">
    <name type="scientific">Meiothermus granaticius NBRC 107808</name>
    <dbReference type="NCBI Taxonomy" id="1227551"/>
    <lineage>
        <taxon>Bacteria</taxon>
        <taxon>Thermotogati</taxon>
        <taxon>Deinococcota</taxon>
        <taxon>Deinococci</taxon>
        <taxon>Thermales</taxon>
        <taxon>Thermaceae</taxon>
        <taxon>Meiothermus</taxon>
    </lineage>
</organism>
<keyword evidence="3" id="KW-0173">Coenzyme A biosynthesis</keyword>
<dbReference type="CDD" id="cd24085">
    <property type="entry name" value="ASKHA_NBD_PanK-II_bac"/>
    <property type="match status" value="1"/>
</dbReference>
<dbReference type="PANTHER" id="PTHR12280:SF20">
    <property type="entry name" value="4'-PHOSPHOPANTETHEINE PHOSPHATASE"/>
    <property type="match status" value="1"/>
</dbReference>
<dbReference type="EC" id="2.7.1.33" evidence="4"/>
<dbReference type="AlphaFoldDB" id="A0A399FAS4"/>
<dbReference type="GO" id="GO:0005829">
    <property type="term" value="C:cytosol"/>
    <property type="evidence" value="ECO:0007669"/>
    <property type="project" value="TreeGrafter"/>
</dbReference>
<keyword evidence="5" id="KW-1185">Reference proteome</keyword>
<evidence type="ECO:0000256" key="3">
    <source>
        <dbReference type="ARBA" id="ARBA00022993"/>
    </source>
</evidence>
<name>A0A399FAS4_9DEIN</name>
<dbReference type="RefSeq" id="WP_119356351.1">
    <property type="nucleotide sequence ID" value="NZ_BJXM01000005.1"/>
</dbReference>
<dbReference type="OrthoDB" id="25291at2"/>
<dbReference type="Gene3D" id="3.30.420.40">
    <property type="match status" value="1"/>
</dbReference>
<dbReference type="GO" id="GO:0004594">
    <property type="term" value="F:pantothenate kinase activity"/>
    <property type="evidence" value="ECO:0007669"/>
    <property type="project" value="UniProtKB-EC"/>
</dbReference>
<dbReference type="Pfam" id="PF03630">
    <property type="entry name" value="Fumble"/>
    <property type="match status" value="1"/>
</dbReference>
<dbReference type="GO" id="GO:0005524">
    <property type="term" value="F:ATP binding"/>
    <property type="evidence" value="ECO:0007669"/>
    <property type="project" value="UniProtKB-KW"/>
</dbReference>
<accession>A0A399FAS4</accession>
<sequence>MSDLYLGVDFGLSNTDIALVQDGELQGHWSLHGVGPARLETLWQAVQWSGVRLEGLKGLATTGGLYRTLPEVLEGIPVVKVGEAQALGRGGLAMAGLSQALVVSAGTGSAMVVARNQTAHHFTGSAVGGGTLLGLAKLLLGISDPLELARLAEQGDPGGVDSTLWDVIGSGIGHLPASATAVNFGRILSLSEPPKREDIAAGLVTLVAQVIGMISLNAAKAAGMPQIVIVGHLPDLAPIRAAFERVWQFYSVEPRPIIPERSGWATAFGAALEAWGKEQRGTIS</sequence>
<evidence type="ECO:0000256" key="2">
    <source>
        <dbReference type="ARBA" id="ARBA00022840"/>
    </source>
</evidence>
<protein>
    <submittedName>
        <fullName evidence="4">Type II pantothenate kinase</fullName>
        <ecNumber evidence="4">2.7.1.33</ecNumber>
    </submittedName>
</protein>
<dbReference type="InterPro" id="IPR004567">
    <property type="entry name" value="Type_II_PanK"/>
</dbReference>
<evidence type="ECO:0000313" key="4">
    <source>
        <dbReference type="EMBL" id="RIH93213.1"/>
    </source>
</evidence>
<dbReference type="InterPro" id="IPR043129">
    <property type="entry name" value="ATPase_NBD"/>
</dbReference>
<dbReference type="PANTHER" id="PTHR12280">
    <property type="entry name" value="PANTOTHENATE KINASE"/>
    <property type="match status" value="1"/>
</dbReference>
<reference evidence="4 5" key="1">
    <citation type="submission" date="2018-08" db="EMBL/GenBank/DDBJ databases">
        <title>Meiothermus granaticius genome AF-68 sequencing project.</title>
        <authorList>
            <person name="Da Costa M.S."/>
            <person name="Albuquerque L."/>
            <person name="Raposo P."/>
            <person name="Froufe H.J.C."/>
            <person name="Barroso C.S."/>
            <person name="Egas C."/>
        </authorList>
    </citation>
    <scope>NUCLEOTIDE SEQUENCE [LARGE SCALE GENOMIC DNA]</scope>
    <source>
        <strain evidence="4 5">AF-68</strain>
    </source>
</reference>
<evidence type="ECO:0000256" key="1">
    <source>
        <dbReference type="ARBA" id="ARBA00022741"/>
    </source>
</evidence>
<comment type="caution">
    <text evidence="4">The sequence shown here is derived from an EMBL/GenBank/DDBJ whole genome shotgun (WGS) entry which is preliminary data.</text>
</comment>
<keyword evidence="1" id="KW-0547">Nucleotide-binding</keyword>
<evidence type="ECO:0000313" key="5">
    <source>
        <dbReference type="Proteomes" id="UP000266178"/>
    </source>
</evidence>
<proteinExistence type="predicted"/>
<keyword evidence="4" id="KW-0418">Kinase</keyword>